<dbReference type="RefSeq" id="XP_030832558.1">
    <property type="nucleotide sequence ID" value="XM_030976698.1"/>
</dbReference>
<dbReference type="InterPro" id="IPR000719">
    <property type="entry name" value="Prot_kinase_dom"/>
</dbReference>
<dbReference type="Proteomes" id="UP000007110">
    <property type="component" value="Unassembled WGS sequence"/>
</dbReference>
<dbReference type="InParanoid" id="A0A7M7N7T4"/>
<dbReference type="GO" id="GO:0005524">
    <property type="term" value="F:ATP binding"/>
    <property type="evidence" value="ECO:0007669"/>
    <property type="project" value="UniProtKB-UniRule"/>
</dbReference>
<dbReference type="PROSITE" id="PS00107">
    <property type="entry name" value="PROTEIN_KINASE_ATP"/>
    <property type="match status" value="1"/>
</dbReference>
<dbReference type="InterPro" id="IPR008271">
    <property type="entry name" value="Ser/Thr_kinase_AS"/>
</dbReference>
<feature type="region of interest" description="Disordered" evidence="7">
    <location>
        <begin position="367"/>
        <end position="389"/>
    </location>
</feature>
<protein>
    <recommendedName>
        <fullName evidence="9">Protein kinase domain-containing protein</fullName>
    </recommendedName>
</protein>
<feature type="compositionally biased region" description="Basic and acidic residues" evidence="7">
    <location>
        <begin position="375"/>
        <end position="389"/>
    </location>
</feature>
<keyword evidence="5 6" id="KW-0067">ATP-binding</keyword>
<keyword evidence="1" id="KW-0723">Serine/threonine-protein kinase</keyword>
<feature type="domain" description="Protein kinase" evidence="9">
    <location>
        <begin position="13"/>
        <end position="274"/>
    </location>
</feature>
<evidence type="ECO:0000256" key="8">
    <source>
        <dbReference type="SAM" id="Phobius"/>
    </source>
</evidence>
<feature type="transmembrane region" description="Helical" evidence="8">
    <location>
        <begin position="500"/>
        <end position="517"/>
    </location>
</feature>
<dbReference type="GeneID" id="115920601"/>
<keyword evidence="4" id="KW-0418">Kinase</keyword>
<dbReference type="AlphaFoldDB" id="A0A7M7N7T4"/>
<keyword evidence="3 6" id="KW-0547">Nucleotide-binding</keyword>
<dbReference type="GO" id="GO:0004674">
    <property type="term" value="F:protein serine/threonine kinase activity"/>
    <property type="evidence" value="ECO:0000318"/>
    <property type="project" value="GO_Central"/>
</dbReference>
<keyword evidence="8" id="KW-1133">Transmembrane helix</keyword>
<dbReference type="Gene3D" id="3.30.200.20">
    <property type="entry name" value="Phosphorylase Kinase, domain 1"/>
    <property type="match status" value="1"/>
</dbReference>
<keyword evidence="2" id="KW-0808">Transferase</keyword>
<keyword evidence="11" id="KW-1185">Reference proteome</keyword>
<proteinExistence type="predicted"/>
<dbReference type="KEGG" id="spu:115920601"/>
<evidence type="ECO:0000256" key="1">
    <source>
        <dbReference type="ARBA" id="ARBA00022527"/>
    </source>
</evidence>
<accession>A0A7M7N7T4</accession>
<dbReference type="OrthoDB" id="504170at2759"/>
<feature type="region of interest" description="Disordered" evidence="7">
    <location>
        <begin position="430"/>
        <end position="470"/>
    </location>
</feature>
<dbReference type="PROSITE" id="PS00108">
    <property type="entry name" value="PROTEIN_KINASE_ST"/>
    <property type="match status" value="1"/>
</dbReference>
<dbReference type="GO" id="GO:0035556">
    <property type="term" value="P:intracellular signal transduction"/>
    <property type="evidence" value="ECO:0000318"/>
    <property type="project" value="GO_Central"/>
</dbReference>
<keyword evidence="8" id="KW-0472">Membrane</keyword>
<dbReference type="SUPFAM" id="SSF56112">
    <property type="entry name" value="Protein kinase-like (PK-like)"/>
    <property type="match status" value="1"/>
</dbReference>
<evidence type="ECO:0000313" key="11">
    <source>
        <dbReference type="Proteomes" id="UP000007110"/>
    </source>
</evidence>
<feature type="binding site" evidence="6">
    <location>
        <position position="46"/>
    </location>
    <ligand>
        <name>ATP</name>
        <dbReference type="ChEBI" id="CHEBI:30616"/>
    </ligand>
</feature>
<dbReference type="Pfam" id="PF00069">
    <property type="entry name" value="Pkinase"/>
    <property type="match status" value="1"/>
</dbReference>
<dbReference type="OMA" id="DHMNNTV"/>
<evidence type="ECO:0000259" key="9">
    <source>
        <dbReference type="PROSITE" id="PS50011"/>
    </source>
</evidence>
<keyword evidence="8" id="KW-0812">Transmembrane</keyword>
<dbReference type="GO" id="GO:0043065">
    <property type="term" value="P:positive regulation of apoptotic process"/>
    <property type="evidence" value="ECO:0000318"/>
    <property type="project" value="GO_Central"/>
</dbReference>
<dbReference type="Gene3D" id="1.10.510.10">
    <property type="entry name" value="Transferase(Phosphotransferase) domain 1"/>
    <property type="match status" value="1"/>
</dbReference>
<name>A0A7M7N7T4_STRPU</name>
<evidence type="ECO:0000256" key="4">
    <source>
        <dbReference type="ARBA" id="ARBA00022777"/>
    </source>
</evidence>
<evidence type="ECO:0000256" key="5">
    <source>
        <dbReference type="ARBA" id="ARBA00022840"/>
    </source>
</evidence>
<evidence type="ECO:0000256" key="2">
    <source>
        <dbReference type="ARBA" id="ARBA00022679"/>
    </source>
</evidence>
<evidence type="ECO:0000313" key="10">
    <source>
        <dbReference type="EnsemblMetazoa" id="XP_030832558"/>
    </source>
</evidence>
<dbReference type="EnsemblMetazoa" id="XM_030976698">
    <property type="protein sequence ID" value="XP_030832558"/>
    <property type="gene ID" value="LOC115920601"/>
</dbReference>
<reference evidence="10" key="2">
    <citation type="submission" date="2021-01" db="UniProtKB">
        <authorList>
            <consortium name="EnsemblMetazoa"/>
        </authorList>
    </citation>
    <scope>IDENTIFICATION</scope>
</reference>
<organism evidence="10 11">
    <name type="scientific">Strongylocentrotus purpuratus</name>
    <name type="common">Purple sea urchin</name>
    <dbReference type="NCBI Taxonomy" id="7668"/>
    <lineage>
        <taxon>Eukaryota</taxon>
        <taxon>Metazoa</taxon>
        <taxon>Echinodermata</taxon>
        <taxon>Eleutherozoa</taxon>
        <taxon>Echinozoa</taxon>
        <taxon>Echinoidea</taxon>
        <taxon>Euechinoidea</taxon>
        <taxon>Echinacea</taxon>
        <taxon>Camarodonta</taxon>
        <taxon>Echinidea</taxon>
        <taxon>Strongylocentrotidae</taxon>
        <taxon>Strongylocentrotus</taxon>
    </lineage>
</organism>
<evidence type="ECO:0000256" key="7">
    <source>
        <dbReference type="SAM" id="MobiDB-lite"/>
    </source>
</evidence>
<dbReference type="PROSITE" id="PS50011">
    <property type="entry name" value="PROTEIN_KINASE_DOM"/>
    <property type="match status" value="1"/>
</dbReference>
<dbReference type="InterPro" id="IPR011009">
    <property type="entry name" value="Kinase-like_dom_sf"/>
</dbReference>
<dbReference type="PANTHER" id="PTHR24342">
    <property type="entry name" value="SERINE/THREONINE-PROTEIN KINASE 17"/>
    <property type="match status" value="1"/>
</dbReference>
<reference evidence="11" key="1">
    <citation type="submission" date="2015-02" db="EMBL/GenBank/DDBJ databases">
        <title>Genome sequencing for Strongylocentrotus purpuratus.</title>
        <authorList>
            <person name="Murali S."/>
            <person name="Liu Y."/>
            <person name="Vee V."/>
            <person name="English A."/>
            <person name="Wang M."/>
            <person name="Skinner E."/>
            <person name="Han Y."/>
            <person name="Muzny D.M."/>
            <person name="Worley K.C."/>
            <person name="Gibbs R.A."/>
        </authorList>
    </citation>
    <scope>NUCLEOTIDE SEQUENCE</scope>
</reference>
<dbReference type="FunFam" id="1.10.510.10:FF:000571">
    <property type="entry name" value="Maternal embryonic leucine zipper kinase"/>
    <property type="match status" value="1"/>
</dbReference>
<evidence type="ECO:0000256" key="3">
    <source>
        <dbReference type="ARBA" id="ARBA00022741"/>
    </source>
</evidence>
<dbReference type="GO" id="GO:0005634">
    <property type="term" value="C:nucleus"/>
    <property type="evidence" value="ECO:0000318"/>
    <property type="project" value="GO_Central"/>
</dbReference>
<dbReference type="SMART" id="SM00220">
    <property type="entry name" value="S_TKc"/>
    <property type="match status" value="1"/>
</dbReference>
<dbReference type="FunCoup" id="A0A7M7N7T4">
    <property type="interactions" value="524"/>
</dbReference>
<evidence type="ECO:0000256" key="6">
    <source>
        <dbReference type="PROSITE-ProRule" id="PRU10141"/>
    </source>
</evidence>
<sequence length="519" mass="58490">MAMFRTESVEEFYQIGEDIGSGQFSEVKKVTEKSTGKDYAGKFIRKRRSTASRRGVKREDIVREVSILEELSHDNIISLHDAFELQKEVVLILELVTGGELFHYLAEEDHVNEEVAAQFVKKILEALKHMHDRNICHLDLKPENIMLLNRNTQNIMLIDFGLSRRIKPGEDIRDIMGTAEFVAPEIINFEPLSLNTDMWAIGVITYILLSGLSPFLGDDQQETYENVTAINYSFEDDDFFSSTSELAKDFIDHLLLKDPRKRATVDQCLSHPWIMPRSKKQKVQRQTSHLKLENLRKFNAKKRWKQSMKVVSICNKLSKNARLRSASTTVDVNGASLTLTPCDEAPVSTDDYDGTSGRRIVDSIVEEREEEVEEEGGRDSKTSNVESVEKSVRSVENALQSENTQLTPLCTVSNTVVDPNTVNVSVASLVSTNDSNNNQSNKDVSNYARSRKTGDQTVNDVSRSDDHTISNSLEEKILGKMSDSYGQLQPNTQTPSEEEILLMVVGVMVVFGCFLIVHA</sequence>
<dbReference type="PANTHER" id="PTHR24342:SF14">
    <property type="entry name" value="DEATH-ASSOCIATED PROTEIN KINASE DAPK-1"/>
    <property type="match status" value="1"/>
</dbReference>
<dbReference type="FunFam" id="3.30.200.20:FF:000110">
    <property type="entry name" value="Death-associated kinase 3, isoform CRA_a"/>
    <property type="match status" value="1"/>
</dbReference>
<dbReference type="InterPro" id="IPR017441">
    <property type="entry name" value="Protein_kinase_ATP_BS"/>
</dbReference>
<feature type="compositionally biased region" description="Polar residues" evidence="7">
    <location>
        <begin position="430"/>
        <end position="448"/>
    </location>
</feature>